<evidence type="ECO:0000313" key="6">
    <source>
        <dbReference type="Proteomes" id="UP001596174"/>
    </source>
</evidence>
<feature type="compositionally biased region" description="Polar residues" evidence="3">
    <location>
        <begin position="71"/>
        <end position="80"/>
    </location>
</feature>
<evidence type="ECO:0000256" key="1">
    <source>
        <dbReference type="ARBA" id="ARBA00023122"/>
    </source>
</evidence>
<organism evidence="5 6">
    <name type="scientific">Streptacidiphilus monticola</name>
    <dbReference type="NCBI Taxonomy" id="2161674"/>
    <lineage>
        <taxon>Bacteria</taxon>
        <taxon>Bacillati</taxon>
        <taxon>Actinomycetota</taxon>
        <taxon>Actinomycetes</taxon>
        <taxon>Kitasatosporales</taxon>
        <taxon>Streptomycetaceae</taxon>
        <taxon>Streptacidiphilus</taxon>
    </lineage>
</organism>
<dbReference type="InterPro" id="IPR000644">
    <property type="entry name" value="CBS_dom"/>
</dbReference>
<evidence type="ECO:0000313" key="5">
    <source>
        <dbReference type="EMBL" id="MFC5910488.1"/>
    </source>
</evidence>
<keyword evidence="6" id="KW-1185">Reference proteome</keyword>
<evidence type="ECO:0000259" key="4">
    <source>
        <dbReference type="PROSITE" id="PS51371"/>
    </source>
</evidence>
<dbReference type="Pfam" id="PF00571">
    <property type="entry name" value="CBS"/>
    <property type="match status" value="2"/>
</dbReference>
<dbReference type="SUPFAM" id="SSF54631">
    <property type="entry name" value="CBS-domain pair"/>
    <property type="match status" value="1"/>
</dbReference>
<dbReference type="RefSeq" id="WP_380587752.1">
    <property type="nucleotide sequence ID" value="NZ_JBHSQJ010000122.1"/>
</dbReference>
<feature type="region of interest" description="Disordered" evidence="3">
    <location>
        <begin position="60"/>
        <end position="80"/>
    </location>
</feature>
<dbReference type="InterPro" id="IPR046342">
    <property type="entry name" value="CBS_dom_sf"/>
</dbReference>
<comment type="caution">
    <text evidence="5">The sequence shown here is derived from an EMBL/GenBank/DDBJ whole genome shotgun (WGS) entry which is preliminary data.</text>
</comment>
<dbReference type="Gene3D" id="3.10.580.10">
    <property type="entry name" value="CBS-domain"/>
    <property type="match status" value="1"/>
</dbReference>
<accession>A0ABW1G897</accession>
<feature type="domain" description="CBS" evidence="4">
    <location>
        <begin position="9"/>
        <end position="66"/>
    </location>
</feature>
<keyword evidence="1 2" id="KW-0129">CBS domain</keyword>
<protein>
    <submittedName>
        <fullName evidence="5">CBS domain-containing protein</fullName>
    </submittedName>
</protein>
<feature type="compositionally biased region" description="Basic and acidic residues" evidence="3">
    <location>
        <begin position="60"/>
        <end position="70"/>
    </location>
</feature>
<dbReference type="Proteomes" id="UP001596174">
    <property type="component" value="Unassembled WGS sequence"/>
</dbReference>
<feature type="domain" description="CBS" evidence="4">
    <location>
        <begin position="75"/>
        <end position="130"/>
    </location>
</feature>
<sequence length="140" mass="15127">MPEKVRDVMTTRLVTVSTTTALTEAARQMRDQGIGDLIVTDDSGRLFGLVTDRDLVVRATAEGRDPDHTETGQICSRNLTTVTPDDDVDRAVALMRDRAVRRLPVVEDGRPVGIVSLGDLALDRDRQSALADISAAPANS</sequence>
<dbReference type="PROSITE" id="PS51371">
    <property type="entry name" value="CBS"/>
    <property type="match status" value="2"/>
</dbReference>
<dbReference type="PANTHER" id="PTHR43080">
    <property type="entry name" value="CBS DOMAIN-CONTAINING PROTEIN CBSX3, MITOCHONDRIAL"/>
    <property type="match status" value="1"/>
</dbReference>
<reference evidence="6" key="1">
    <citation type="journal article" date="2019" name="Int. J. Syst. Evol. Microbiol.">
        <title>The Global Catalogue of Microorganisms (GCM) 10K type strain sequencing project: providing services to taxonomists for standard genome sequencing and annotation.</title>
        <authorList>
            <consortium name="The Broad Institute Genomics Platform"/>
            <consortium name="The Broad Institute Genome Sequencing Center for Infectious Disease"/>
            <person name="Wu L."/>
            <person name="Ma J."/>
        </authorList>
    </citation>
    <scope>NUCLEOTIDE SEQUENCE [LARGE SCALE GENOMIC DNA]</scope>
    <source>
        <strain evidence="6">JCM 4816</strain>
    </source>
</reference>
<dbReference type="CDD" id="cd04622">
    <property type="entry name" value="CBS_pair_HRP1_like"/>
    <property type="match status" value="1"/>
</dbReference>
<name>A0ABW1G897_9ACTN</name>
<dbReference type="PANTHER" id="PTHR43080:SF2">
    <property type="entry name" value="CBS DOMAIN-CONTAINING PROTEIN"/>
    <property type="match status" value="1"/>
</dbReference>
<gene>
    <name evidence="5" type="ORF">ACFP3V_25135</name>
</gene>
<dbReference type="SMART" id="SM00116">
    <property type="entry name" value="CBS"/>
    <property type="match status" value="2"/>
</dbReference>
<proteinExistence type="predicted"/>
<dbReference type="EMBL" id="JBHSQJ010000122">
    <property type="protein sequence ID" value="MFC5910488.1"/>
    <property type="molecule type" value="Genomic_DNA"/>
</dbReference>
<dbReference type="InterPro" id="IPR051257">
    <property type="entry name" value="Diverse_CBS-Domain"/>
</dbReference>
<evidence type="ECO:0000256" key="3">
    <source>
        <dbReference type="SAM" id="MobiDB-lite"/>
    </source>
</evidence>
<evidence type="ECO:0000256" key="2">
    <source>
        <dbReference type="PROSITE-ProRule" id="PRU00703"/>
    </source>
</evidence>